<dbReference type="AlphaFoldDB" id="A0A418PNR1"/>
<dbReference type="Proteomes" id="UP000283522">
    <property type="component" value="Unassembled WGS sequence"/>
</dbReference>
<protein>
    <submittedName>
        <fullName evidence="2">Uncharacterized protein</fullName>
    </submittedName>
</protein>
<dbReference type="RefSeq" id="WP_119478744.1">
    <property type="nucleotide sequence ID" value="NZ_QXML01000008.1"/>
</dbReference>
<keyword evidence="3" id="KW-1185">Reference proteome</keyword>
<keyword evidence="1" id="KW-1133">Transmembrane helix</keyword>
<keyword evidence="1" id="KW-0472">Membrane</keyword>
<accession>A0A418PNR1</accession>
<proteinExistence type="predicted"/>
<organism evidence="2 3">
    <name type="scientific">Algoriphagus lacus</name>
    <dbReference type="NCBI Taxonomy" id="2056311"/>
    <lineage>
        <taxon>Bacteria</taxon>
        <taxon>Pseudomonadati</taxon>
        <taxon>Bacteroidota</taxon>
        <taxon>Cytophagia</taxon>
        <taxon>Cytophagales</taxon>
        <taxon>Cyclobacteriaceae</taxon>
        <taxon>Algoriphagus</taxon>
    </lineage>
</organism>
<comment type="caution">
    <text evidence="2">The sequence shown here is derived from an EMBL/GenBank/DDBJ whole genome shotgun (WGS) entry which is preliminary data.</text>
</comment>
<dbReference type="EMBL" id="QXML01000008">
    <property type="protein sequence ID" value="RIW13630.1"/>
    <property type="molecule type" value="Genomic_DNA"/>
</dbReference>
<evidence type="ECO:0000313" key="2">
    <source>
        <dbReference type="EMBL" id="RIW13630.1"/>
    </source>
</evidence>
<name>A0A418PNR1_9BACT</name>
<reference evidence="2 3" key="1">
    <citation type="submission" date="2018-09" db="EMBL/GenBank/DDBJ databases">
        <authorList>
            <person name="Wang X."/>
            <person name="Du Z."/>
        </authorList>
    </citation>
    <scope>NUCLEOTIDE SEQUENCE [LARGE SCALE GENOMIC DNA]</scope>
    <source>
        <strain evidence="2 3">N3</strain>
    </source>
</reference>
<gene>
    <name evidence="2" type="ORF">D0X99_15410</name>
</gene>
<dbReference type="OrthoDB" id="827252at2"/>
<evidence type="ECO:0000313" key="3">
    <source>
        <dbReference type="Proteomes" id="UP000283522"/>
    </source>
</evidence>
<keyword evidence="1" id="KW-0812">Transmembrane</keyword>
<feature type="transmembrane region" description="Helical" evidence="1">
    <location>
        <begin position="38"/>
        <end position="57"/>
    </location>
</feature>
<sequence length="65" mass="7378">MESKTRWFFQSVLGFLLTGTGLCMTVDAGFARYSGEAWFWYGTVSLIVFQAGLCLLVDGLRFRQK</sequence>
<evidence type="ECO:0000256" key="1">
    <source>
        <dbReference type="SAM" id="Phobius"/>
    </source>
</evidence>